<gene>
    <name evidence="1" type="ORF">BJX66DRAFT_332779</name>
</gene>
<dbReference type="EMBL" id="JBFTWV010000006">
    <property type="protein sequence ID" value="KAL2799730.1"/>
    <property type="molecule type" value="Genomic_DNA"/>
</dbReference>
<comment type="caution">
    <text evidence="1">The sequence shown here is derived from an EMBL/GenBank/DDBJ whole genome shotgun (WGS) entry which is preliminary data.</text>
</comment>
<dbReference type="Proteomes" id="UP001610563">
    <property type="component" value="Unassembled WGS sequence"/>
</dbReference>
<proteinExistence type="predicted"/>
<keyword evidence="2" id="KW-1185">Reference proteome</keyword>
<reference evidence="1 2" key="1">
    <citation type="submission" date="2024-07" db="EMBL/GenBank/DDBJ databases">
        <title>Section-level genome sequencing and comparative genomics of Aspergillus sections Usti and Cavernicolus.</title>
        <authorList>
            <consortium name="Lawrence Berkeley National Laboratory"/>
            <person name="Nybo J.L."/>
            <person name="Vesth T.C."/>
            <person name="Theobald S."/>
            <person name="Frisvad J.C."/>
            <person name="Larsen T.O."/>
            <person name="Kjaerboelling I."/>
            <person name="Rothschild-Mancinelli K."/>
            <person name="Lyhne E.K."/>
            <person name="Kogle M.E."/>
            <person name="Barry K."/>
            <person name="Clum A."/>
            <person name="Na H."/>
            <person name="Ledsgaard L."/>
            <person name="Lin J."/>
            <person name="Lipzen A."/>
            <person name="Kuo A."/>
            <person name="Riley R."/>
            <person name="Mondo S."/>
            <person name="Labutti K."/>
            <person name="Haridas S."/>
            <person name="Pangalinan J."/>
            <person name="Salamov A.A."/>
            <person name="Simmons B.A."/>
            <person name="Magnuson J.K."/>
            <person name="Chen J."/>
            <person name="Drula E."/>
            <person name="Henrissat B."/>
            <person name="Wiebenga A."/>
            <person name="Lubbers R.J."/>
            <person name="Gomes A.C."/>
            <person name="Makela M.R."/>
            <person name="Stajich J."/>
            <person name="Grigoriev I.V."/>
            <person name="Mortensen U.H."/>
            <person name="De Vries R.P."/>
            <person name="Baker S.E."/>
            <person name="Andersen M.R."/>
        </authorList>
    </citation>
    <scope>NUCLEOTIDE SEQUENCE [LARGE SCALE GENOMIC DNA]</scope>
    <source>
        <strain evidence="1 2">CBS 209.92</strain>
    </source>
</reference>
<organism evidence="1 2">
    <name type="scientific">Aspergillus keveii</name>
    <dbReference type="NCBI Taxonomy" id="714993"/>
    <lineage>
        <taxon>Eukaryota</taxon>
        <taxon>Fungi</taxon>
        <taxon>Dikarya</taxon>
        <taxon>Ascomycota</taxon>
        <taxon>Pezizomycotina</taxon>
        <taxon>Eurotiomycetes</taxon>
        <taxon>Eurotiomycetidae</taxon>
        <taxon>Eurotiales</taxon>
        <taxon>Aspergillaceae</taxon>
        <taxon>Aspergillus</taxon>
        <taxon>Aspergillus subgen. Nidulantes</taxon>
    </lineage>
</organism>
<protein>
    <submittedName>
        <fullName evidence="1">Uncharacterized protein</fullName>
    </submittedName>
</protein>
<name>A0ABR4GKZ3_9EURO</name>
<sequence>MDCFDHQTCLGIPVPVSVRALARTPPICLPAPADHETIEILGNLGRKLYRPQDEIKQAQNLAAGLSDIVIILERPRDRKNHNFNVDFDKFVRTCNTLWAVDELIRFATRGARSIHTTTILDAFSYQPDKKVMEQDQECHAALARILKAKRPKVILRCHREDYKDEWLKCIEQQGVDYEWKRKEINITENDRTVVLQSFHPSCAVNNADCRPEYRALLVYHFVATFSELRSEFKLPETAKKIEKLCALRGERKPRDIYNYERWQAATRISQMLEEKYKGPCENRFFRVDDETAHQHRRNQIEAFEGMYASLKQLFGESKEPGGLAIAKNVLFLWKKHFHKNPLYQHIMSWLLLCGNKQKDWLPCGTSLASAPGQLEERFSGILISESTLLTDIKTTNREGKVLALEASKIFILEEHNTLIREYLSRTTMSDINNAMHISALLSQCEVFLPALEEDDALEQGEFDGLVQGLEQLASFFNSNNAL</sequence>
<evidence type="ECO:0000313" key="1">
    <source>
        <dbReference type="EMBL" id="KAL2799730.1"/>
    </source>
</evidence>
<accession>A0ABR4GKZ3</accession>
<evidence type="ECO:0000313" key="2">
    <source>
        <dbReference type="Proteomes" id="UP001610563"/>
    </source>
</evidence>